<keyword evidence="3" id="KW-1185">Reference proteome</keyword>
<keyword evidence="1" id="KW-0812">Transmembrane</keyword>
<evidence type="ECO:0000313" key="2">
    <source>
        <dbReference type="Ensembl" id="ENSMALP00000004984.1"/>
    </source>
</evidence>
<keyword evidence="1" id="KW-1133">Transmembrane helix</keyword>
<name>A0A3Q3IMW8_MONAL</name>
<evidence type="ECO:0000256" key="1">
    <source>
        <dbReference type="SAM" id="Phobius"/>
    </source>
</evidence>
<evidence type="ECO:0000313" key="3">
    <source>
        <dbReference type="Proteomes" id="UP000261600"/>
    </source>
</evidence>
<keyword evidence="1" id="KW-0472">Membrane</keyword>
<reference evidence="2" key="1">
    <citation type="submission" date="2025-08" db="UniProtKB">
        <authorList>
            <consortium name="Ensembl"/>
        </authorList>
    </citation>
    <scope>IDENTIFICATION</scope>
</reference>
<dbReference type="AlphaFoldDB" id="A0A3Q3IMW8"/>
<feature type="transmembrane region" description="Helical" evidence="1">
    <location>
        <begin position="12"/>
        <end position="30"/>
    </location>
</feature>
<evidence type="ECO:0008006" key="4">
    <source>
        <dbReference type="Google" id="ProtNLM"/>
    </source>
</evidence>
<accession>A0A3Q3IMW8</accession>
<reference evidence="2" key="2">
    <citation type="submission" date="2025-09" db="UniProtKB">
        <authorList>
            <consortium name="Ensembl"/>
        </authorList>
    </citation>
    <scope>IDENTIFICATION</scope>
</reference>
<sequence length="61" mass="6842">MELPFSSFELTFIIFAFIIVSLFSLASVCIQPHEDVPGTKPPLKGDTNRHIPAFLSFTMNQ</sequence>
<organism evidence="2 3">
    <name type="scientific">Monopterus albus</name>
    <name type="common">Swamp eel</name>
    <dbReference type="NCBI Taxonomy" id="43700"/>
    <lineage>
        <taxon>Eukaryota</taxon>
        <taxon>Metazoa</taxon>
        <taxon>Chordata</taxon>
        <taxon>Craniata</taxon>
        <taxon>Vertebrata</taxon>
        <taxon>Euteleostomi</taxon>
        <taxon>Actinopterygii</taxon>
        <taxon>Neopterygii</taxon>
        <taxon>Teleostei</taxon>
        <taxon>Neoteleostei</taxon>
        <taxon>Acanthomorphata</taxon>
        <taxon>Anabantaria</taxon>
        <taxon>Synbranchiformes</taxon>
        <taxon>Synbranchidae</taxon>
        <taxon>Monopterus</taxon>
    </lineage>
</organism>
<dbReference type="Proteomes" id="UP000261600">
    <property type="component" value="Unplaced"/>
</dbReference>
<protein>
    <recommendedName>
        <fullName evidence="4">Small integral membrane protein 31</fullName>
    </recommendedName>
</protein>
<proteinExistence type="predicted"/>
<dbReference type="Ensembl" id="ENSMALT00000005095.1">
    <property type="protein sequence ID" value="ENSMALP00000004984.1"/>
    <property type="gene ID" value="ENSMALG00000003592.1"/>
</dbReference>